<sequence length="379" mass="40523">MGLFSRDTGPTPTAAGMAFEFVALRAATASVDDDFDDVRQYAGGEPVPLTRGDGANPDLSTGFEAVIEGLLFDTPAVDVEDTPVGVDVSIQDDFDGIVDALAGELAAEHEQWDGETVVAVPGRYVDDAAKRLARRAGGSRVEPVSLVRTDVASAVARGLEHAHGRYPPEPHPVAVAEIGLFDTTTAIVEVNAAEDRVRVQDRVTVDGGSQLVDNIFAEETLATALDVDEDDVPIELWAQLLPTVREVRAGLTGRETDKLATVELADTQIDVPVFADAVEREVTELVEQTAHNVITMIDDSGYRFEEIGAVCLTGLGVRTPGGDAYEEGVRSHLADELAPGWVVEHLKTGSRYAPERGAALIAQRELDDSTDAFDVYDDQ</sequence>
<reference evidence="3 4" key="1">
    <citation type="journal article" date="2019" name="Int. J. Syst. Evol. Microbiol.">
        <title>The Global Catalogue of Microorganisms (GCM) 10K type strain sequencing project: providing services to taxonomists for standard genome sequencing and annotation.</title>
        <authorList>
            <consortium name="The Broad Institute Genomics Platform"/>
            <consortium name="The Broad Institute Genome Sequencing Center for Infectious Disease"/>
            <person name="Wu L."/>
            <person name="Ma J."/>
        </authorList>
    </citation>
    <scope>NUCLEOTIDE SEQUENCE [LARGE SCALE GENOMIC DNA]</scope>
    <source>
        <strain evidence="3 4">CGMCC 1.12285</strain>
    </source>
</reference>
<dbReference type="RefSeq" id="WP_379817883.1">
    <property type="nucleotide sequence ID" value="NZ_JBHUDH010000012.1"/>
</dbReference>
<evidence type="ECO:0000313" key="3">
    <source>
        <dbReference type="EMBL" id="MFD1524991.1"/>
    </source>
</evidence>
<dbReference type="Proteomes" id="UP001597111">
    <property type="component" value="Unassembled WGS sequence"/>
</dbReference>
<protein>
    <submittedName>
        <fullName evidence="3">Hsp70 family protein</fullName>
    </submittedName>
</protein>
<gene>
    <name evidence="3" type="ORF">ACFR9S_01565</name>
</gene>
<dbReference type="EMBL" id="JBHUDH010000012">
    <property type="protein sequence ID" value="MFD1524991.1"/>
    <property type="molecule type" value="Genomic_DNA"/>
</dbReference>
<proteinExistence type="predicted"/>
<evidence type="ECO:0000256" key="2">
    <source>
        <dbReference type="ARBA" id="ARBA00022840"/>
    </source>
</evidence>
<keyword evidence="1" id="KW-0547">Nucleotide-binding</keyword>
<comment type="caution">
    <text evidence="3">The sequence shown here is derived from an EMBL/GenBank/DDBJ whole genome shotgun (WGS) entry which is preliminary data.</text>
</comment>
<dbReference type="Gene3D" id="3.30.420.40">
    <property type="match status" value="2"/>
</dbReference>
<keyword evidence="4" id="KW-1185">Reference proteome</keyword>
<name>A0ABD6B1V4_9EURY</name>
<dbReference type="Pfam" id="PF00012">
    <property type="entry name" value="HSP70"/>
    <property type="match status" value="1"/>
</dbReference>
<organism evidence="3 4">
    <name type="scientific">Halolamina salina</name>
    <dbReference type="NCBI Taxonomy" id="1220023"/>
    <lineage>
        <taxon>Archaea</taxon>
        <taxon>Methanobacteriati</taxon>
        <taxon>Methanobacteriota</taxon>
        <taxon>Stenosarchaea group</taxon>
        <taxon>Halobacteria</taxon>
        <taxon>Halobacteriales</taxon>
        <taxon>Haloferacaceae</taxon>
    </lineage>
</organism>
<dbReference type="InterPro" id="IPR013126">
    <property type="entry name" value="Hsp_70_fam"/>
</dbReference>
<keyword evidence="2" id="KW-0067">ATP-binding</keyword>
<evidence type="ECO:0000313" key="4">
    <source>
        <dbReference type="Proteomes" id="UP001597111"/>
    </source>
</evidence>
<dbReference type="GO" id="GO:0005524">
    <property type="term" value="F:ATP binding"/>
    <property type="evidence" value="ECO:0007669"/>
    <property type="project" value="UniProtKB-KW"/>
</dbReference>
<dbReference type="Gene3D" id="3.90.640.10">
    <property type="entry name" value="Actin, Chain A, domain 4"/>
    <property type="match status" value="1"/>
</dbReference>
<dbReference type="AlphaFoldDB" id="A0ABD6B1V4"/>
<evidence type="ECO:0000256" key="1">
    <source>
        <dbReference type="ARBA" id="ARBA00022741"/>
    </source>
</evidence>
<accession>A0ABD6B1V4</accession>